<accession>A0A699K7C6</accession>
<dbReference type="Pfam" id="PF25597">
    <property type="entry name" value="SH3_retrovirus"/>
    <property type="match status" value="1"/>
</dbReference>
<feature type="compositionally biased region" description="Polar residues" evidence="1">
    <location>
        <begin position="227"/>
        <end position="250"/>
    </location>
</feature>
<feature type="domain" description="Retroviral polymerase SH3-like" evidence="2">
    <location>
        <begin position="151"/>
        <end position="202"/>
    </location>
</feature>
<name>A0A699K7C6_TANCI</name>
<evidence type="ECO:0000256" key="1">
    <source>
        <dbReference type="SAM" id="MobiDB-lite"/>
    </source>
</evidence>
<comment type="caution">
    <text evidence="3">The sequence shown here is derived from an EMBL/GenBank/DDBJ whole genome shotgun (WGS) entry which is preliminary data.</text>
</comment>
<feature type="non-terminal residue" evidence="3">
    <location>
        <position position="288"/>
    </location>
</feature>
<sequence length="288" mass="31546">MAGEDTNKPSPPPIAQLEALPDEKPKEIRTSALLIQEWDTNSDNDSVFRPKHIPAKINFVKAVFTRSGRIPVSDAKPKAVASTSVAKPVNTVGPKQSVNFLNSRSNFHKSHSPIRRSFYNATTHSRSNSTERVHTTGSKAIIVVKGNGVTVVKASAGKFEGKADEGFLVGYSVTSKDFRVFNTKTYKVEENMHVRFLENKPNVERTGPNSLFDIGSLTNSMNYIPVSAGNQTEKNAGPQDTNGNAGTQDNVDAGKEVYDQHHIMLPLWSSISSNYKSSDDKAEDDKPK</sequence>
<evidence type="ECO:0000259" key="2">
    <source>
        <dbReference type="Pfam" id="PF25597"/>
    </source>
</evidence>
<protein>
    <submittedName>
        <fullName evidence="3">Retrovirus-related Pol polyprotein from transposon TNT 1-94</fullName>
    </submittedName>
</protein>
<feature type="region of interest" description="Disordered" evidence="1">
    <location>
        <begin position="1"/>
        <end position="25"/>
    </location>
</feature>
<organism evidence="3">
    <name type="scientific">Tanacetum cinerariifolium</name>
    <name type="common">Dalmatian daisy</name>
    <name type="synonym">Chrysanthemum cinerariifolium</name>
    <dbReference type="NCBI Taxonomy" id="118510"/>
    <lineage>
        <taxon>Eukaryota</taxon>
        <taxon>Viridiplantae</taxon>
        <taxon>Streptophyta</taxon>
        <taxon>Embryophyta</taxon>
        <taxon>Tracheophyta</taxon>
        <taxon>Spermatophyta</taxon>
        <taxon>Magnoliopsida</taxon>
        <taxon>eudicotyledons</taxon>
        <taxon>Gunneridae</taxon>
        <taxon>Pentapetalae</taxon>
        <taxon>asterids</taxon>
        <taxon>campanulids</taxon>
        <taxon>Asterales</taxon>
        <taxon>Asteraceae</taxon>
        <taxon>Asteroideae</taxon>
        <taxon>Anthemideae</taxon>
        <taxon>Anthemidinae</taxon>
        <taxon>Tanacetum</taxon>
    </lineage>
</organism>
<dbReference type="AlphaFoldDB" id="A0A699K7C6"/>
<evidence type="ECO:0000313" key="3">
    <source>
        <dbReference type="EMBL" id="GFA74077.1"/>
    </source>
</evidence>
<reference evidence="3" key="1">
    <citation type="journal article" date="2019" name="Sci. Rep.">
        <title>Draft genome of Tanacetum cinerariifolium, the natural source of mosquito coil.</title>
        <authorList>
            <person name="Yamashiro T."/>
            <person name="Shiraishi A."/>
            <person name="Satake H."/>
            <person name="Nakayama K."/>
        </authorList>
    </citation>
    <scope>NUCLEOTIDE SEQUENCE</scope>
</reference>
<dbReference type="EMBL" id="BKCJ010479021">
    <property type="protein sequence ID" value="GFA74077.1"/>
    <property type="molecule type" value="Genomic_DNA"/>
</dbReference>
<gene>
    <name evidence="3" type="ORF">Tci_646049</name>
</gene>
<feature type="region of interest" description="Disordered" evidence="1">
    <location>
        <begin position="227"/>
        <end position="251"/>
    </location>
</feature>
<proteinExistence type="predicted"/>
<dbReference type="InterPro" id="IPR057670">
    <property type="entry name" value="SH3_retrovirus"/>
</dbReference>